<evidence type="ECO:0000256" key="1">
    <source>
        <dbReference type="ARBA" id="ARBA00001968"/>
    </source>
</evidence>
<keyword evidence="5" id="KW-1185">Reference proteome</keyword>
<dbReference type="EMBL" id="CALNXK010000007">
    <property type="protein sequence ID" value="CAH3039035.1"/>
    <property type="molecule type" value="Genomic_DNA"/>
</dbReference>
<reference evidence="4 5" key="1">
    <citation type="submission" date="2022-05" db="EMBL/GenBank/DDBJ databases">
        <authorList>
            <consortium name="Genoscope - CEA"/>
            <person name="William W."/>
        </authorList>
    </citation>
    <scope>NUCLEOTIDE SEQUENCE [LARGE SCALE GENOMIC DNA]</scope>
</reference>
<protein>
    <recommendedName>
        <fullName evidence="3">DDE Tnp4 domain-containing protein</fullName>
    </recommendedName>
</protein>
<organism evidence="4 5">
    <name type="scientific">Porites lobata</name>
    <dbReference type="NCBI Taxonomy" id="104759"/>
    <lineage>
        <taxon>Eukaryota</taxon>
        <taxon>Metazoa</taxon>
        <taxon>Cnidaria</taxon>
        <taxon>Anthozoa</taxon>
        <taxon>Hexacorallia</taxon>
        <taxon>Scleractinia</taxon>
        <taxon>Fungiina</taxon>
        <taxon>Poritidae</taxon>
        <taxon>Porites</taxon>
    </lineage>
</organism>
<proteinExistence type="predicted"/>
<feature type="domain" description="DDE Tnp4" evidence="3">
    <location>
        <begin position="175"/>
        <end position="332"/>
    </location>
</feature>
<evidence type="ECO:0000313" key="4">
    <source>
        <dbReference type="EMBL" id="CAH3039035.1"/>
    </source>
</evidence>
<evidence type="ECO:0000256" key="2">
    <source>
        <dbReference type="ARBA" id="ARBA00022723"/>
    </source>
</evidence>
<sequence length="358" mass="40564">MASLKTTREALFIGHASGFITDAEFLLLHQENSSDNLDFPYDNYPRFSLQDQSEADCKANFRLEKHQVGRLVDALQIPAIFKCDQGTICEGLEGLCILLKRFAFPCRFSDMIPIFGRPVPELCMINNTVIDWVYNHHRHRIMDWNPNVLCPIQLENYAEAVFNKGAALRNCFGFVDGTVRPISRPDENQRVVYNGHKRVHGLKFQSVVIPNGLIAHLYGPVEGKKHDAAMLAESHLYDSLERNAFSTTGEAMCIYGDPAYPLRIHLQAPFRNRVLTPQMLAYNSSMSAVRSAVEWLFGDVINYFKCLDFKKNLKIGLSQVGKMYIVCSIIQNALTCLYGNGTSQFFDLDPPSLEDYFA</sequence>
<comment type="caution">
    <text evidence="4">The sequence shown here is derived from an EMBL/GenBank/DDBJ whole genome shotgun (WGS) entry which is preliminary data.</text>
</comment>
<name>A0ABN8N180_9CNID</name>
<accession>A0ABN8N180</accession>
<dbReference type="PANTHER" id="PTHR34615:SF1">
    <property type="entry name" value="PX DOMAIN-CONTAINING PROTEIN"/>
    <property type="match status" value="1"/>
</dbReference>
<dbReference type="InterPro" id="IPR027806">
    <property type="entry name" value="HARBI1_dom"/>
</dbReference>
<comment type="cofactor">
    <cofactor evidence="1">
        <name>a divalent metal cation</name>
        <dbReference type="ChEBI" id="CHEBI:60240"/>
    </cofactor>
</comment>
<dbReference type="PANTHER" id="PTHR34615">
    <property type="entry name" value="PX DOMAIN-CONTAINING PROTEIN"/>
    <property type="match status" value="1"/>
</dbReference>
<evidence type="ECO:0000259" key="3">
    <source>
        <dbReference type="Pfam" id="PF13359"/>
    </source>
</evidence>
<dbReference type="Pfam" id="PF13359">
    <property type="entry name" value="DDE_Tnp_4"/>
    <property type="match status" value="1"/>
</dbReference>
<gene>
    <name evidence="4" type="ORF">PLOB_00042879</name>
</gene>
<dbReference type="Proteomes" id="UP001159405">
    <property type="component" value="Unassembled WGS sequence"/>
</dbReference>
<keyword evidence="2" id="KW-0479">Metal-binding</keyword>
<evidence type="ECO:0000313" key="5">
    <source>
        <dbReference type="Proteomes" id="UP001159405"/>
    </source>
</evidence>